<dbReference type="Proteomes" id="UP000639606">
    <property type="component" value="Unassembled WGS sequence"/>
</dbReference>
<protein>
    <recommendedName>
        <fullName evidence="1">NadR/Ttd14 AAA domain-containing protein</fullName>
    </recommendedName>
</protein>
<reference evidence="2" key="2">
    <citation type="submission" date="2020-09" db="EMBL/GenBank/DDBJ databases">
        <authorList>
            <person name="Sun Q."/>
            <person name="Ohkuma M."/>
        </authorList>
    </citation>
    <scope>NUCLEOTIDE SEQUENCE</scope>
    <source>
        <strain evidence="2">JCM 3313</strain>
    </source>
</reference>
<dbReference type="Gene3D" id="3.40.50.300">
    <property type="entry name" value="P-loop containing nucleotide triphosphate hydrolases"/>
    <property type="match status" value="1"/>
</dbReference>
<gene>
    <name evidence="2" type="ORF">GCM10010185_52620</name>
</gene>
<dbReference type="EMBL" id="BMRG01000013">
    <property type="protein sequence ID" value="GGP72736.1"/>
    <property type="molecule type" value="Genomic_DNA"/>
</dbReference>
<dbReference type="SUPFAM" id="SSF52540">
    <property type="entry name" value="P-loop containing nucleoside triphosphate hydrolases"/>
    <property type="match status" value="1"/>
</dbReference>
<dbReference type="InterPro" id="IPR038727">
    <property type="entry name" value="NadR/Ttd14_AAA_dom"/>
</dbReference>
<accession>A0A918AUH6</accession>
<dbReference type="Pfam" id="PF13521">
    <property type="entry name" value="AAA_28"/>
    <property type="match status" value="1"/>
</dbReference>
<reference evidence="2" key="1">
    <citation type="journal article" date="2014" name="Int. J. Syst. Evol. Microbiol.">
        <title>Complete genome sequence of Corynebacterium casei LMG S-19264T (=DSM 44701T), isolated from a smear-ripened cheese.</title>
        <authorList>
            <consortium name="US DOE Joint Genome Institute (JGI-PGF)"/>
            <person name="Walter F."/>
            <person name="Albersmeier A."/>
            <person name="Kalinowski J."/>
            <person name="Ruckert C."/>
        </authorList>
    </citation>
    <scope>NUCLEOTIDE SEQUENCE</scope>
    <source>
        <strain evidence="2">JCM 3313</strain>
    </source>
</reference>
<dbReference type="InterPro" id="IPR027417">
    <property type="entry name" value="P-loop_NTPase"/>
</dbReference>
<dbReference type="AlphaFoldDB" id="A0A918AUH6"/>
<proteinExistence type="predicted"/>
<evidence type="ECO:0000313" key="2">
    <source>
        <dbReference type="EMBL" id="GGP72736.1"/>
    </source>
</evidence>
<sequence>MVSVAGVEKPVVIGVVGTHSTGKSTFLARLAHELRRGQVQVATVADLGEQAQRMGLPILDNHTWASTLWFVTRGISEELEAWSHADVVLVDRAVPDALGYYRAALAYRDEPLDPQACALLEMLVRRHSVHYDLLFHTTLEPGIPLGQDKTRSSDQRFRHLAGQHIDRVLHEFGLAHENLPADGHDHALRTAVQFATAHLSDPTTVVES</sequence>
<organism evidence="2 3">
    <name type="scientific">Saccharothrix coeruleofusca</name>
    <dbReference type="NCBI Taxonomy" id="33919"/>
    <lineage>
        <taxon>Bacteria</taxon>
        <taxon>Bacillati</taxon>
        <taxon>Actinomycetota</taxon>
        <taxon>Actinomycetes</taxon>
        <taxon>Pseudonocardiales</taxon>
        <taxon>Pseudonocardiaceae</taxon>
        <taxon>Saccharothrix</taxon>
    </lineage>
</organism>
<evidence type="ECO:0000313" key="3">
    <source>
        <dbReference type="Proteomes" id="UP000639606"/>
    </source>
</evidence>
<comment type="caution">
    <text evidence="2">The sequence shown here is derived from an EMBL/GenBank/DDBJ whole genome shotgun (WGS) entry which is preliminary data.</text>
</comment>
<name>A0A918AUH6_9PSEU</name>
<evidence type="ECO:0000259" key="1">
    <source>
        <dbReference type="Pfam" id="PF13521"/>
    </source>
</evidence>
<keyword evidence="3" id="KW-1185">Reference proteome</keyword>
<feature type="domain" description="NadR/Ttd14 AAA" evidence="1">
    <location>
        <begin position="15"/>
        <end position="176"/>
    </location>
</feature>